<feature type="transmembrane region" description="Helical" evidence="1">
    <location>
        <begin position="249"/>
        <end position="269"/>
    </location>
</feature>
<accession>A0A934TI48</accession>
<feature type="signal peptide" evidence="2">
    <location>
        <begin position="1"/>
        <end position="18"/>
    </location>
</feature>
<reference evidence="3" key="2">
    <citation type="journal article" date="2020" name="Microorganisms">
        <title>Osmotic Adaptation and Compatible Solute Biosynthesis of Phototrophic Bacteria as Revealed from Genome Analyses.</title>
        <authorList>
            <person name="Imhoff J.F."/>
            <person name="Rahn T."/>
            <person name="Kunzel S."/>
            <person name="Keller A."/>
            <person name="Neulinger S.C."/>
        </authorList>
    </citation>
    <scope>NUCLEOTIDE SEQUENCE</scope>
    <source>
        <strain evidence="3">LMG 28126</strain>
    </source>
</reference>
<reference evidence="3" key="1">
    <citation type="submission" date="2017-05" db="EMBL/GenBank/DDBJ databases">
        <authorList>
            <person name="Imhoff J.F."/>
            <person name="Rahn T."/>
            <person name="Kuenzel S."/>
            <person name="Neulinger S.C."/>
        </authorList>
    </citation>
    <scope>NUCLEOTIDE SEQUENCE</scope>
    <source>
        <strain evidence="3">LMG 28126</strain>
    </source>
</reference>
<evidence type="ECO:0000313" key="4">
    <source>
        <dbReference type="Proteomes" id="UP000706333"/>
    </source>
</evidence>
<dbReference type="RefSeq" id="WP_201156384.1">
    <property type="nucleotide sequence ID" value="NZ_NHSD01000142.1"/>
</dbReference>
<dbReference type="Proteomes" id="UP000706333">
    <property type="component" value="Unassembled WGS sequence"/>
</dbReference>
<evidence type="ECO:0008006" key="5">
    <source>
        <dbReference type="Google" id="ProtNLM"/>
    </source>
</evidence>
<evidence type="ECO:0000256" key="2">
    <source>
        <dbReference type="SAM" id="SignalP"/>
    </source>
</evidence>
<feature type="chain" id="PRO_5037734911" description="VPLPA-CTERM protein sorting domain-containing protein" evidence="2">
    <location>
        <begin position="19"/>
        <end position="278"/>
    </location>
</feature>
<keyword evidence="4" id="KW-1185">Reference proteome</keyword>
<gene>
    <name evidence="3" type="ORF">CCR87_04485</name>
</gene>
<dbReference type="AlphaFoldDB" id="A0A934TI48"/>
<name>A0A934TI48_9RHOB</name>
<evidence type="ECO:0000313" key="3">
    <source>
        <dbReference type="EMBL" id="MBK5926614.1"/>
    </source>
</evidence>
<evidence type="ECO:0000256" key="1">
    <source>
        <dbReference type="SAM" id="Phobius"/>
    </source>
</evidence>
<organism evidence="3 4">
    <name type="scientific">Rhodobaculum claviforme</name>
    <dbReference type="NCBI Taxonomy" id="1549854"/>
    <lineage>
        <taxon>Bacteria</taxon>
        <taxon>Pseudomonadati</taxon>
        <taxon>Pseudomonadota</taxon>
        <taxon>Alphaproteobacteria</taxon>
        <taxon>Rhodobacterales</taxon>
        <taxon>Paracoccaceae</taxon>
        <taxon>Rhodobaculum</taxon>
    </lineage>
</organism>
<keyword evidence="1" id="KW-1133">Transmembrane helix</keyword>
<keyword evidence="1" id="KW-0812">Transmembrane</keyword>
<keyword evidence="1" id="KW-0472">Membrane</keyword>
<comment type="caution">
    <text evidence="3">The sequence shown here is derived from an EMBL/GenBank/DDBJ whole genome shotgun (WGS) entry which is preliminary data.</text>
</comment>
<dbReference type="EMBL" id="NHSD01000142">
    <property type="protein sequence ID" value="MBK5926614.1"/>
    <property type="molecule type" value="Genomic_DNA"/>
</dbReference>
<protein>
    <recommendedName>
        <fullName evidence="5">VPLPA-CTERM protein sorting domain-containing protein</fullName>
    </recommendedName>
</protein>
<keyword evidence="2" id="KW-0732">Signal</keyword>
<sequence>MLATGLPALLLSATTALASTTFTSENGSFTMTGAFGIPGISAPSGSNVLPAAPTTPAGQTITQENFESFTPGTSIDNTTGLSTSVGVFNGIGGTGSGNSAQTPKDEIKIQTGDYFGRFNVLDTLGSFDGRRYTATGNFLDSNDTNGFSWTITNNPLLRSAWAFITDPNDAQGQLRVEMRVDGAQIGSDNLHVASGAAQPNGQIWLFETDFANLGNWNTVEFRFSSLGPNGESRNDGVGLSNPTISAIPLPAPALMLLSGLGALGGLSIARRRRETAKA</sequence>
<proteinExistence type="predicted"/>